<dbReference type="InterPro" id="IPR027417">
    <property type="entry name" value="P-loop_NTPase"/>
</dbReference>
<organism evidence="11 12">
    <name type="scientific">Ranatra chinensis</name>
    <dbReference type="NCBI Taxonomy" id="642074"/>
    <lineage>
        <taxon>Eukaryota</taxon>
        <taxon>Metazoa</taxon>
        <taxon>Ecdysozoa</taxon>
        <taxon>Arthropoda</taxon>
        <taxon>Hexapoda</taxon>
        <taxon>Insecta</taxon>
        <taxon>Pterygota</taxon>
        <taxon>Neoptera</taxon>
        <taxon>Paraneoptera</taxon>
        <taxon>Hemiptera</taxon>
        <taxon>Heteroptera</taxon>
        <taxon>Panheteroptera</taxon>
        <taxon>Nepomorpha</taxon>
        <taxon>Nepidae</taxon>
        <taxon>Ranatrinae</taxon>
        <taxon>Ranatra</taxon>
    </lineage>
</organism>
<dbReference type="PANTHER" id="PTHR19229:SF36">
    <property type="entry name" value="ATP-BINDING CASSETTE SUB-FAMILY A MEMBER 2"/>
    <property type="match status" value="1"/>
</dbReference>
<evidence type="ECO:0000256" key="4">
    <source>
        <dbReference type="ARBA" id="ARBA00022737"/>
    </source>
</evidence>
<evidence type="ECO:0008006" key="13">
    <source>
        <dbReference type="Google" id="ProtNLM"/>
    </source>
</evidence>
<feature type="coiled-coil region" evidence="7">
    <location>
        <begin position="248"/>
        <end position="275"/>
    </location>
</feature>
<dbReference type="InterPro" id="IPR013525">
    <property type="entry name" value="ABC2_TM"/>
</dbReference>
<keyword evidence="3 8" id="KW-0812">Transmembrane</keyword>
<accession>A0ABD0YC41</accession>
<evidence type="ECO:0000256" key="5">
    <source>
        <dbReference type="ARBA" id="ARBA00022989"/>
    </source>
</evidence>
<dbReference type="PANTHER" id="PTHR19229">
    <property type="entry name" value="ATP-BINDING CASSETTE TRANSPORTER SUBFAMILY A ABCA"/>
    <property type="match status" value="1"/>
</dbReference>
<feature type="transmembrane region" description="Helical" evidence="8">
    <location>
        <begin position="221"/>
        <end position="243"/>
    </location>
</feature>
<dbReference type="SUPFAM" id="SSF52540">
    <property type="entry name" value="P-loop containing nucleoside triphosphate hydrolases"/>
    <property type="match status" value="1"/>
</dbReference>
<keyword evidence="7" id="KW-0175">Coiled coil</keyword>
<evidence type="ECO:0000256" key="6">
    <source>
        <dbReference type="ARBA" id="ARBA00023136"/>
    </source>
</evidence>
<feature type="domain" description="ABC-2 type transporter transmembrane" evidence="10">
    <location>
        <begin position="26"/>
        <end position="236"/>
    </location>
</feature>
<dbReference type="Pfam" id="PF12698">
    <property type="entry name" value="ABC2_membrane_3"/>
    <property type="match status" value="1"/>
</dbReference>
<name>A0ABD0YC41_9HEMI</name>
<dbReference type="GO" id="GO:0016020">
    <property type="term" value="C:membrane"/>
    <property type="evidence" value="ECO:0007669"/>
    <property type="project" value="UniProtKB-SubCell"/>
</dbReference>
<keyword evidence="12" id="KW-1185">Reference proteome</keyword>
<protein>
    <recommendedName>
        <fullName evidence="13">ABC transporter domain-containing protein</fullName>
    </recommendedName>
</protein>
<feature type="transmembrane region" description="Helical" evidence="8">
    <location>
        <begin position="21"/>
        <end position="45"/>
    </location>
</feature>
<feature type="transmembrane region" description="Helical" evidence="8">
    <location>
        <begin position="134"/>
        <end position="156"/>
    </location>
</feature>
<dbReference type="InterPro" id="IPR003439">
    <property type="entry name" value="ABC_transporter-like_ATP-bd"/>
</dbReference>
<sequence length="415" mass="46775">MSSINHSIIKLIIFFSKQAGISLLHAISVIFALSFVPASFTLYIIEERTSNSKHLQLVSGVSRLIYWIQAYVWDMVCYIISALLCIIIFLIFNEETYISPTNFPGLVLLFFLYGWSCIPLMYPISYLFSIPSSAFVGLACANMFVGIITTVTTFVLGTFDDDELRAVDDIIKEVFLIFPHFCLGDGLMKLATNHMASASLSSMDIEWRGNILEWDYIGKNLTCMFILGIIFFAITLAIEFKLFSRVVVENLKNKVESLRQEDEEEDVKAERLRIEEGNLSDILVIDKLMKVYPRRGINNPSVNRISVGIKQGECFGLLGLNGAGKTSTFKMLTGAINVTSGDAYVKGHSIVTDIGQARSLMGYCPQFDALDPLLTPREHLIFYATIRNIPSRLVQKVTAFYVIFLLKQCFYCFKL</sequence>
<feature type="transmembrane region" description="Helical" evidence="8">
    <location>
        <begin position="103"/>
        <end position="122"/>
    </location>
</feature>
<dbReference type="Proteomes" id="UP001558652">
    <property type="component" value="Unassembled WGS sequence"/>
</dbReference>
<dbReference type="Pfam" id="PF00005">
    <property type="entry name" value="ABC_tran"/>
    <property type="match status" value="1"/>
</dbReference>
<evidence type="ECO:0000256" key="1">
    <source>
        <dbReference type="ARBA" id="ARBA00004141"/>
    </source>
</evidence>
<evidence type="ECO:0000256" key="3">
    <source>
        <dbReference type="ARBA" id="ARBA00022692"/>
    </source>
</evidence>
<evidence type="ECO:0000313" key="11">
    <source>
        <dbReference type="EMBL" id="KAL1124644.1"/>
    </source>
</evidence>
<keyword evidence="6 8" id="KW-0472">Membrane</keyword>
<comment type="subcellular location">
    <subcellularLocation>
        <location evidence="1">Membrane</location>
        <topology evidence="1">Multi-pass membrane protein</topology>
    </subcellularLocation>
</comment>
<keyword evidence="4" id="KW-0677">Repeat</keyword>
<evidence type="ECO:0000259" key="9">
    <source>
        <dbReference type="Pfam" id="PF00005"/>
    </source>
</evidence>
<proteinExistence type="predicted"/>
<dbReference type="AlphaFoldDB" id="A0ABD0YC41"/>
<evidence type="ECO:0000259" key="10">
    <source>
        <dbReference type="Pfam" id="PF12698"/>
    </source>
</evidence>
<keyword evidence="2" id="KW-0813">Transport</keyword>
<gene>
    <name evidence="11" type="ORF">AAG570_001268</name>
</gene>
<evidence type="ECO:0000313" key="12">
    <source>
        <dbReference type="Proteomes" id="UP001558652"/>
    </source>
</evidence>
<evidence type="ECO:0000256" key="7">
    <source>
        <dbReference type="SAM" id="Coils"/>
    </source>
</evidence>
<feature type="transmembrane region" description="Helical" evidence="8">
    <location>
        <begin position="65"/>
        <end position="91"/>
    </location>
</feature>
<dbReference type="EMBL" id="JBFDAA010000010">
    <property type="protein sequence ID" value="KAL1124644.1"/>
    <property type="molecule type" value="Genomic_DNA"/>
</dbReference>
<keyword evidence="5 8" id="KW-1133">Transmembrane helix</keyword>
<dbReference type="Gene3D" id="3.40.50.300">
    <property type="entry name" value="P-loop containing nucleotide triphosphate hydrolases"/>
    <property type="match status" value="1"/>
</dbReference>
<dbReference type="InterPro" id="IPR026082">
    <property type="entry name" value="ABCA"/>
</dbReference>
<comment type="caution">
    <text evidence="11">The sequence shown here is derived from an EMBL/GenBank/DDBJ whole genome shotgun (WGS) entry which is preliminary data.</text>
</comment>
<evidence type="ECO:0000256" key="8">
    <source>
        <dbReference type="SAM" id="Phobius"/>
    </source>
</evidence>
<feature type="domain" description="ABC transporter" evidence="9">
    <location>
        <begin position="303"/>
        <end position="388"/>
    </location>
</feature>
<reference evidence="11 12" key="1">
    <citation type="submission" date="2024-07" db="EMBL/GenBank/DDBJ databases">
        <title>Chromosome-level genome assembly of the water stick insect Ranatra chinensis (Heteroptera: Nepidae).</title>
        <authorList>
            <person name="Liu X."/>
        </authorList>
    </citation>
    <scope>NUCLEOTIDE SEQUENCE [LARGE SCALE GENOMIC DNA]</scope>
    <source>
        <strain evidence="11">Cailab_2021Rc</strain>
        <tissue evidence="11">Muscle</tissue>
    </source>
</reference>
<evidence type="ECO:0000256" key="2">
    <source>
        <dbReference type="ARBA" id="ARBA00022448"/>
    </source>
</evidence>